<dbReference type="InterPro" id="IPR007434">
    <property type="entry name" value="FemAB-like"/>
</dbReference>
<accession>A0A1C3RDB3</accession>
<organism evidence="1 2">
    <name type="scientific">Candidatus Terasakiella magnetica</name>
    <dbReference type="NCBI Taxonomy" id="1867952"/>
    <lineage>
        <taxon>Bacteria</taxon>
        <taxon>Pseudomonadati</taxon>
        <taxon>Pseudomonadota</taxon>
        <taxon>Alphaproteobacteria</taxon>
        <taxon>Rhodospirillales</taxon>
        <taxon>Terasakiellaceae</taxon>
        <taxon>Terasakiella</taxon>
    </lineage>
</organism>
<name>A0A1C3RDB3_9PROT</name>
<evidence type="ECO:0000313" key="1">
    <source>
        <dbReference type="EMBL" id="SCA55204.1"/>
    </source>
</evidence>
<reference evidence="1 2" key="1">
    <citation type="submission" date="2016-07" db="EMBL/GenBank/DDBJ databases">
        <authorList>
            <person name="Lefevre C.T."/>
        </authorList>
    </citation>
    <scope>NUCLEOTIDE SEQUENCE [LARGE SCALE GENOMIC DNA]</scope>
    <source>
        <strain evidence="1">PR1</strain>
    </source>
</reference>
<dbReference type="Proteomes" id="UP000231658">
    <property type="component" value="Unassembled WGS sequence"/>
</dbReference>
<evidence type="ECO:0008006" key="3">
    <source>
        <dbReference type="Google" id="ProtNLM"/>
    </source>
</evidence>
<dbReference type="PANTHER" id="PTHR47017:SF1">
    <property type="entry name" value="ACYL-COA"/>
    <property type="match status" value="1"/>
</dbReference>
<dbReference type="PANTHER" id="PTHR47017">
    <property type="entry name" value="ACYL-COA"/>
    <property type="match status" value="1"/>
</dbReference>
<dbReference type="Pfam" id="PF04339">
    <property type="entry name" value="FemAB_like"/>
    <property type="match status" value="1"/>
</dbReference>
<dbReference type="Gene3D" id="3.40.630.30">
    <property type="match status" value="1"/>
</dbReference>
<protein>
    <recommendedName>
        <fullName evidence="3">N-acetyltransferase</fullName>
    </recommendedName>
</protein>
<proteinExistence type="predicted"/>
<keyword evidence="2" id="KW-1185">Reference proteome</keyword>
<dbReference type="STRING" id="1867952.MTBPR1_10451"/>
<dbReference type="InterPro" id="IPR016181">
    <property type="entry name" value="Acyl_CoA_acyltransferase"/>
</dbReference>
<dbReference type="AlphaFoldDB" id="A0A1C3RDB3"/>
<sequence>MASSNLSKIEQLEKISEISADEWNSCVGADEPFARHEFLSSLEDSQCVHPQKGWMPQHLVLRDKDQIKACCPLYLKNHSYGEYVFDWSWAEAYERAGGRYYPKLQCAIPFTPVSGQRIMASPNATNEDKASLLSAMIERAQDLNISSLHITFAEKSEWQLMQQQGLLARTGHQYHWENQNYQNFDDFLAQLSSRKRKTLRKERRAVQESGVAIITLSGDEIKEHHWDAFYQFYMDTSARKWGHPYLNRDFFSLLNQRLGSSVVLVLVLKDEGIVAGALNLKGSETLYGRYWGCVEDYKFLHFETCYYQAIDYAIAHNLKRVEAGAQGQHKIQRGYLPVETYSAHWIADPAFEKAVQDFLDHDMRINSHEMQELAKLSPYKCG</sequence>
<gene>
    <name evidence="1" type="ORF">MTBPR1_10451</name>
</gene>
<evidence type="ECO:0000313" key="2">
    <source>
        <dbReference type="Proteomes" id="UP000231658"/>
    </source>
</evidence>
<dbReference type="SUPFAM" id="SSF55729">
    <property type="entry name" value="Acyl-CoA N-acyltransferases (Nat)"/>
    <property type="match status" value="1"/>
</dbReference>
<dbReference type="EMBL" id="FLYE01000001">
    <property type="protein sequence ID" value="SCA55204.1"/>
    <property type="molecule type" value="Genomic_DNA"/>
</dbReference>
<dbReference type="OrthoDB" id="9776898at2"/>